<gene>
    <name evidence="5" type="ORF">SAMN05660662_0455</name>
</gene>
<dbReference type="AlphaFoldDB" id="A0A1G7RS23"/>
<organism evidence="5 6">
    <name type="scientific">Blastococcus aurantiacus</name>
    <dbReference type="NCBI Taxonomy" id="1550231"/>
    <lineage>
        <taxon>Bacteria</taxon>
        <taxon>Bacillati</taxon>
        <taxon>Actinomycetota</taxon>
        <taxon>Actinomycetes</taxon>
        <taxon>Geodermatophilales</taxon>
        <taxon>Geodermatophilaceae</taxon>
        <taxon>Blastococcus</taxon>
    </lineage>
</organism>
<dbReference type="Gene3D" id="1.10.287.950">
    <property type="entry name" value="Methyl-accepting chemotaxis protein"/>
    <property type="match status" value="1"/>
</dbReference>
<dbReference type="InterPro" id="IPR024478">
    <property type="entry name" value="HlyB_4HB_MCP"/>
</dbReference>
<dbReference type="CDD" id="cd06225">
    <property type="entry name" value="HAMP"/>
    <property type="match status" value="1"/>
</dbReference>
<dbReference type="SMART" id="SM00304">
    <property type="entry name" value="HAMP"/>
    <property type="match status" value="1"/>
</dbReference>
<keyword evidence="1 3" id="KW-0812">Transmembrane</keyword>
<evidence type="ECO:0000313" key="6">
    <source>
        <dbReference type="Proteomes" id="UP000199406"/>
    </source>
</evidence>
<dbReference type="PROSITE" id="PS50885">
    <property type="entry name" value="HAMP"/>
    <property type="match status" value="1"/>
</dbReference>
<feature type="non-terminal residue" evidence="5">
    <location>
        <position position="335"/>
    </location>
</feature>
<keyword evidence="3" id="KW-0472">Membrane</keyword>
<feature type="domain" description="HAMP" evidence="4">
    <location>
        <begin position="220"/>
        <end position="272"/>
    </location>
</feature>
<evidence type="ECO:0000313" key="5">
    <source>
        <dbReference type="EMBL" id="SDG13617.1"/>
    </source>
</evidence>
<dbReference type="EMBL" id="FNBT01000018">
    <property type="protein sequence ID" value="SDG13617.1"/>
    <property type="molecule type" value="Genomic_DNA"/>
</dbReference>
<evidence type="ECO:0000259" key="4">
    <source>
        <dbReference type="PROSITE" id="PS50885"/>
    </source>
</evidence>
<dbReference type="RefSeq" id="WP_176946515.1">
    <property type="nucleotide sequence ID" value="NZ_FNBT01000018.1"/>
</dbReference>
<dbReference type="Pfam" id="PF00672">
    <property type="entry name" value="HAMP"/>
    <property type="match status" value="1"/>
</dbReference>
<dbReference type="Proteomes" id="UP000199406">
    <property type="component" value="Unassembled WGS sequence"/>
</dbReference>
<dbReference type="STRING" id="1550231.SAMN05660662_0455"/>
<name>A0A1G7RS23_9ACTN</name>
<keyword evidence="2 3" id="KW-1133">Transmembrane helix</keyword>
<dbReference type="GO" id="GO:0007165">
    <property type="term" value="P:signal transduction"/>
    <property type="evidence" value="ECO:0007669"/>
    <property type="project" value="InterPro"/>
</dbReference>
<dbReference type="GO" id="GO:0016020">
    <property type="term" value="C:membrane"/>
    <property type="evidence" value="ECO:0007669"/>
    <property type="project" value="InterPro"/>
</dbReference>
<dbReference type="PANTHER" id="PTHR32089">
    <property type="entry name" value="METHYL-ACCEPTING CHEMOTAXIS PROTEIN MCPB"/>
    <property type="match status" value="1"/>
</dbReference>
<sequence length="335" mass="34129">MTASSSRTRRGGWFADRPIGVKLGAALVLLGGVGLAAGGVAVDRIDSLSSSQQELYDQNVHPIDTLNEVQRHLQGVRARLLQYPVADEATRTELRTQIDERFAEFQDTLASYAPLAQDDGAVARLGDAGSAFVTTATAELLPLADAGDLTGFGALYQAEVRGLGDGALDELQAESAAQAAAATEHVADDRAAADAAVWIVLVLLAVGIVVSGALAVVVVRRLVHTVRSVQQSVDALAQGDLTVTPVVSSQDELGRMASSLATAQGALREVLAGVAASASAVAASSEELSASSAQISASAEETSAQGGVVASAAEEVSRSVETVAAGAEQMGASIR</sequence>
<feature type="transmembrane region" description="Helical" evidence="3">
    <location>
        <begin position="21"/>
        <end position="42"/>
    </location>
</feature>
<dbReference type="SUPFAM" id="SSF58104">
    <property type="entry name" value="Methyl-accepting chemotaxis protein (MCP) signaling domain"/>
    <property type="match status" value="1"/>
</dbReference>
<evidence type="ECO:0000256" key="3">
    <source>
        <dbReference type="SAM" id="Phobius"/>
    </source>
</evidence>
<reference evidence="6" key="1">
    <citation type="submission" date="2016-10" db="EMBL/GenBank/DDBJ databases">
        <authorList>
            <person name="Varghese N."/>
            <person name="Submissions S."/>
        </authorList>
    </citation>
    <scope>NUCLEOTIDE SEQUENCE [LARGE SCALE GENOMIC DNA]</scope>
    <source>
        <strain evidence="6">DSM 44268</strain>
    </source>
</reference>
<protein>
    <submittedName>
        <fullName evidence="5">Four helix bundle sensory module for signal transduction</fullName>
    </submittedName>
</protein>
<evidence type="ECO:0000256" key="1">
    <source>
        <dbReference type="ARBA" id="ARBA00022692"/>
    </source>
</evidence>
<dbReference type="Pfam" id="PF12729">
    <property type="entry name" value="4HB_MCP_1"/>
    <property type="match status" value="1"/>
</dbReference>
<feature type="transmembrane region" description="Helical" evidence="3">
    <location>
        <begin position="195"/>
        <end position="219"/>
    </location>
</feature>
<dbReference type="InterPro" id="IPR003660">
    <property type="entry name" value="HAMP_dom"/>
</dbReference>
<accession>A0A1G7RS23</accession>
<keyword evidence="6" id="KW-1185">Reference proteome</keyword>
<dbReference type="PANTHER" id="PTHR32089:SF112">
    <property type="entry name" value="LYSOZYME-LIKE PROTEIN-RELATED"/>
    <property type="match status" value="1"/>
</dbReference>
<evidence type="ECO:0000256" key="2">
    <source>
        <dbReference type="ARBA" id="ARBA00022989"/>
    </source>
</evidence>
<proteinExistence type="predicted"/>